<proteinExistence type="predicted"/>
<dbReference type="AlphaFoldDB" id="A0A7H8R925"/>
<feature type="compositionally biased region" description="Low complexity" evidence="1">
    <location>
        <begin position="88"/>
        <end position="100"/>
    </location>
</feature>
<dbReference type="EMBL" id="CP055902">
    <property type="protein sequence ID" value="QKX62796.1"/>
    <property type="molecule type" value="Genomic_DNA"/>
</dbReference>
<accession>A0A7H8R925</accession>
<sequence>MVKPNDAIAIIIGVFMMLLVIVSFLLCGPSPRTPHYMTDTETGTDDGYERNSIEIRVSQDPQPRDATMMVQLPAEQPTEPHTEPPAESPTESPARPSAPESDVRVPVKSGGGRGILRVRREVGKDGGSEVPIYIGG</sequence>
<feature type="transmembrane region" description="Helical" evidence="2">
    <location>
        <begin position="6"/>
        <end position="27"/>
    </location>
</feature>
<keyword evidence="2" id="KW-1133">Transmembrane helix</keyword>
<feature type="region of interest" description="Disordered" evidence="1">
    <location>
        <begin position="34"/>
        <end position="136"/>
    </location>
</feature>
<feature type="compositionally biased region" description="Basic and acidic residues" evidence="1">
    <location>
        <begin position="118"/>
        <end position="127"/>
    </location>
</feature>
<gene>
    <name evidence="3" type="ORF">TRUGW13939_09961</name>
</gene>
<name>A0A7H8R925_TALRU</name>
<organism evidence="3 4">
    <name type="scientific">Talaromyces rugulosus</name>
    <name type="common">Penicillium rugulosum</name>
    <dbReference type="NCBI Taxonomy" id="121627"/>
    <lineage>
        <taxon>Eukaryota</taxon>
        <taxon>Fungi</taxon>
        <taxon>Dikarya</taxon>
        <taxon>Ascomycota</taxon>
        <taxon>Pezizomycotina</taxon>
        <taxon>Eurotiomycetes</taxon>
        <taxon>Eurotiomycetidae</taxon>
        <taxon>Eurotiales</taxon>
        <taxon>Trichocomaceae</taxon>
        <taxon>Talaromyces</taxon>
        <taxon>Talaromyces sect. Islandici</taxon>
    </lineage>
</organism>
<dbReference type="RefSeq" id="XP_035348970.1">
    <property type="nucleotide sequence ID" value="XM_035493077.1"/>
</dbReference>
<evidence type="ECO:0000256" key="2">
    <source>
        <dbReference type="SAM" id="Phobius"/>
    </source>
</evidence>
<evidence type="ECO:0000313" key="4">
    <source>
        <dbReference type="Proteomes" id="UP000509510"/>
    </source>
</evidence>
<dbReference type="KEGG" id="trg:TRUGW13939_09961"/>
<keyword evidence="4" id="KW-1185">Reference proteome</keyword>
<dbReference type="GeneID" id="55997442"/>
<evidence type="ECO:0000313" key="3">
    <source>
        <dbReference type="EMBL" id="QKX62796.1"/>
    </source>
</evidence>
<dbReference type="Proteomes" id="UP000509510">
    <property type="component" value="Chromosome V"/>
</dbReference>
<keyword evidence="2" id="KW-0472">Membrane</keyword>
<keyword evidence="2" id="KW-0812">Transmembrane</keyword>
<protein>
    <submittedName>
        <fullName evidence="3">Uncharacterized protein</fullName>
    </submittedName>
</protein>
<reference evidence="4" key="1">
    <citation type="submission" date="2020-06" db="EMBL/GenBank/DDBJ databases">
        <title>A chromosome-scale genome assembly of Talaromyces rugulosus W13939.</title>
        <authorList>
            <person name="Wang B."/>
            <person name="Guo L."/>
            <person name="Ye K."/>
            <person name="Wang L."/>
        </authorList>
    </citation>
    <scope>NUCLEOTIDE SEQUENCE [LARGE SCALE GENOMIC DNA]</scope>
    <source>
        <strain evidence="4">W13939</strain>
    </source>
</reference>
<evidence type="ECO:0000256" key="1">
    <source>
        <dbReference type="SAM" id="MobiDB-lite"/>
    </source>
</evidence>